<dbReference type="OrthoDB" id="4272751at2"/>
<evidence type="ECO:0000313" key="3">
    <source>
        <dbReference type="Proteomes" id="UP000196778"/>
    </source>
</evidence>
<dbReference type="PANTHER" id="PTHR37314">
    <property type="entry name" value="SLR0142 PROTEIN"/>
    <property type="match status" value="1"/>
</dbReference>
<dbReference type="InterPro" id="IPR010699">
    <property type="entry name" value="DUF1275"/>
</dbReference>
<dbReference type="EMBL" id="FUKR01000056">
    <property type="protein sequence ID" value="SJN36663.1"/>
    <property type="molecule type" value="Genomic_DNA"/>
</dbReference>
<protein>
    <recommendedName>
        <fullName evidence="4">DUF1275 domain-containing protein</fullName>
    </recommendedName>
</protein>
<gene>
    <name evidence="2" type="ORF">FM119_10040</name>
</gene>
<dbReference type="RefSeq" id="WP_087137696.1">
    <property type="nucleotide sequence ID" value="NZ_FUKR01000056.1"/>
</dbReference>
<reference evidence="3" key="1">
    <citation type="submission" date="2017-02" db="EMBL/GenBank/DDBJ databases">
        <authorList>
            <person name="Dridi B."/>
        </authorList>
    </citation>
    <scope>NUCLEOTIDE SEQUENCE [LARGE SCALE GENOMIC DNA]</scope>
    <source>
        <strain evidence="3">EB411</strain>
    </source>
</reference>
<dbReference type="AlphaFoldDB" id="A0A1R4JY30"/>
<proteinExistence type="predicted"/>
<sequence length="221" mass="22057">MTRLRRDVTGLLILTFATGLLDAVSYLALDRVFTGNMTGNVLFVGFALTGVDDIPLLNNLVALGGFVLGSIVSGRIVPRGRADDLGGRAQATLLGCAAVIGAVALVWLLVGTGVHVVELGMTGALAAAMGAQVSAVKPLGNSDITTIVVTNTLANLARDGRLAGGRGQAWVQRGAAVLSMGAGAAAGSVLLTAGGGPLAVGVACLLVALVVPLLRLRPGTV</sequence>
<accession>A0A1R4JY30</accession>
<feature type="transmembrane region" description="Helical" evidence="1">
    <location>
        <begin position="198"/>
        <end position="216"/>
    </location>
</feature>
<dbReference type="Pfam" id="PF06912">
    <property type="entry name" value="DUF1275"/>
    <property type="match status" value="1"/>
</dbReference>
<evidence type="ECO:0000313" key="2">
    <source>
        <dbReference type="EMBL" id="SJN36663.1"/>
    </source>
</evidence>
<dbReference type="PANTHER" id="PTHR37314:SF4">
    <property type="entry name" value="UPF0700 TRANSMEMBRANE PROTEIN YOAK"/>
    <property type="match status" value="1"/>
</dbReference>
<keyword evidence="1" id="KW-0472">Membrane</keyword>
<evidence type="ECO:0008006" key="4">
    <source>
        <dbReference type="Google" id="ProtNLM"/>
    </source>
</evidence>
<keyword evidence="3" id="KW-1185">Reference proteome</keyword>
<feature type="transmembrane region" description="Helical" evidence="1">
    <location>
        <begin position="56"/>
        <end position="77"/>
    </location>
</feature>
<name>A0A1R4JY30_9MICO</name>
<dbReference type="Proteomes" id="UP000196778">
    <property type="component" value="Unassembled WGS sequence"/>
</dbReference>
<organism evidence="2 3">
    <name type="scientific">Mycetocola reblochoni REB411</name>
    <dbReference type="NCBI Taxonomy" id="1255698"/>
    <lineage>
        <taxon>Bacteria</taxon>
        <taxon>Bacillati</taxon>
        <taxon>Actinomycetota</taxon>
        <taxon>Actinomycetes</taxon>
        <taxon>Micrococcales</taxon>
        <taxon>Microbacteriaceae</taxon>
        <taxon>Mycetocola</taxon>
    </lineage>
</organism>
<keyword evidence="1" id="KW-1133">Transmembrane helix</keyword>
<feature type="transmembrane region" description="Helical" evidence="1">
    <location>
        <begin position="89"/>
        <end position="110"/>
    </location>
</feature>
<keyword evidence="1" id="KW-0812">Transmembrane</keyword>
<evidence type="ECO:0000256" key="1">
    <source>
        <dbReference type="SAM" id="Phobius"/>
    </source>
</evidence>